<reference evidence="2" key="1">
    <citation type="journal article" date="2020" name="mSystems">
        <title>Genome- and Community-Level Interaction Insights into Carbon Utilization and Element Cycling Functions of Hydrothermarchaeota in Hydrothermal Sediment.</title>
        <authorList>
            <person name="Zhou Z."/>
            <person name="Liu Y."/>
            <person name="Xu W."/>
            <person name="Pan J."/>
            <person name="Luo Z.H."/>
            <person name="Li M."/>
        </authorList>
    </citation>
    <scope>NUCLEOTIDE SEQUENCE [LARGE SCALE GENOMIC DNA]</scope>
    <source>
        <strain evidence="2">SpSt-1</strain>
        <strain evidence="1">SpSt-1121</strain>
    </source>
</reference>
<dbReference type="EMBL" id="DRZI01000038">
    <property type="protein sequence ID" value="HHP81262.1"/>
    <property type="molecule type" value="Genomic_DNA"/>
</dbReference>
<comment type="caution">
    <text evidence="2">The sequence shown here is derived from an EMBL/GenBank/DDBJ whole genome shotgun (WGS) entry which is preliminary data.</text>
</comment>
<dbReference type="GO" id="GO:0016810">
    <property type="term" value="F:hydrolase activity, acting on carbon-nitrogen (but not peptide) bonds"/>
    <property type="evidence" value="ECO:0007669"/>
    <property type="project" value="InterPro"/>
</dbReference>
<accession>A0A7C5YYA4</accession>
<dbReference type="SUPFAM" id="SSF51338">
    <property type="entry name" value="Composite domain of metallo-dependent hydrolases"/>
    <property type="match status" value="1"/>
</dbReference>
<sequence length="372" mass="41497">MKILIRDSSILTMDSKKPFIGKGYIYIDQGKIVALGDGEPQPELEFADYIINDRFIATLPGFTVGIGDIIKYFFRFIEAKNTKEIIEMLSKSDLYALIEVILTSLTANGATSIITLLYNPDPKILSAIVAAASSSWIRTRIMLLLDGSKDSSSIENEIRNALKSSKDPEAITKNIISFGLYIIDEKSIKKMIDIVNSIDVFVYANAEIQQKLHNIFPDIENKKYIIINPTNPHTRCIFSDATSWRYNCGISPYDSMLLNPKKLLQETYRIIDNAEESVLIVSSYNSINHIISSGVIKENSIADIIILDFGEPPYGPIPMTRSAIISEIIDSNFIVKTAIIGGEIVLDNGVLLTISRESIKKAQSIIEDFIKL</sequence>
<dbReference type="Gene3D" id="3.20.20.140">
    <property type="entry name" value="Metal-dependent hydrolases"/>
    <property type="match status" value="1"/>
</dbReference>
<evidence type="ECO:0000313" key="2">
    <source>
        <dbReference type="EMBL" id="HHR95518.1"/>
    </source>
</evidence>
<dbReference type="EMBL" id="DRUB01000029">
    <property type="protein sequence ID" value="HHR95518.1"/>
    <property type="molecule type" value="Genomic_DNA"/>
</dbReference>
<name>A0A7C5YYA4_9CREN</name>
<dbReference type="InterPro" id="IPR011059">
    <property type="entry name" value="Metal-dep_hydrolase_composite"/>
</dbReference>
<evidence type="ECO:0000313" key="1">
    <source>
        <dbReference type="EMBL" id="HHP81262.1"/>
    </source>
</evidence>
<evidence type="ECO:0008006" key="3">
    <source>
        <dbReference type="Google" id="ProtNLM"/>
    </source>
</evidence>
<organism evidence="2">
    <name type="scientific">Ignisphaera aggregans</name>
    <dbReference type="NCBI Taxonomy" id="334771"/>
    <lineage>
        <taxon>Archaea</taxon>
        <taxon>Thermoproteota</taxon>
        <taxon>Thermoprotei</taxon>
        <taxon>Desulfurococcales</taxon>
        <taxon>Desulfurococcaceae</taxon>
        <taxon>Ignisphaera</taxon>
    </lineage>
</organism>
<proteinExistence type="predicted"/>
<dbReference type="AlphaFoldDB" id="A0A7C5YYA4"/>
<dbReference type="Gene3D" id="2.30.40.10">
    <property type="entry name" value="Urease, subunit C, domain 1"/>
    <property type="match status" value="1"/>
</dbReference>
<gene>
    <name evidence="2" type="ORF">ENL47_01525</name>
    <name evidence="1" type="ORF">ENM84_01210</name>
</gene>
<protein>
    <recommendedName>
        <fullName evidence="3">Amidohydrolase-related domain-containing protein</fullName>
    </recommendedName>
</protein>